<reference evidence="4" key="1">
    <citation type="journal article" date="2021" name="PeerJ">
        <title>Extensive microbial diversity within the chicken gut microbiome revealed by metagenomics and culture.</title>
        <authorList>
            <person name="Gilroy R."/>
            <person name="Ravi A."/>
            <person name="Getino M."/>
            <person name="Pursley I."/>
            <person name="Horton D.L."/>
            <person name="Alikhan N.F."/>
            <person name="Baker D."/>
            <person name="Gharbi K."/>
            <person name="Hall N."/>
            <person name="Watson M."/>
            <person name="Adriaenssens E.M."/>
            <person name="Foster-Nyarko E."/>
            <person name="Jarju S."/>
            <person name="Secka A."/>
            <person name="Antonio M."/>
            <person name="Oren A."/>
            <person name="Chaudhuri R.R."/>
            <person name="La Ragione R."/>
            <person name="Hildebrand F."/>
            <person name="Pallen M.J."/>
        </authorList>
    </citation>
    <scope>NUCLEOTIDE SEQUENCE</scope>
    <source>
        <strain evidence="4">CHK188-4685</strain>
    </source>
</reference>
<evidence type="ECO:0000313" key="4">
    <source>
        <dbReference type="EMBL" id="HJB06781.1"/>
    </source>
</evidence>
<proteinExistence type="inferred from homology"/>
<comment type="caution">
    <text evidence="4">The sequence shown here is derived from an EMBL/GenBank/DDBJ whole genome shotgun (WGS) entry which is preliminary data.</text>
</comment>
<dbReference type="PANTHER" id="PTHR33495:SF2">
    <property type="entry name" value="ANTI-SIGMA FACTOR ANTAGONIST TM_1081-RELATED"/>
    <property type="match status" value="1"/>
</dbReference>
<evidence type="ECO:0000256" key="2">
    <source>
        <dbReference type="RuleBase" id="RU003749"/>
    </source>
</evidence>
<evidence type="ECO:0000313" key="5">
    <source>
        <dbReference type="Proteomes" id="UP000886804"/>
    </source>
</evidence>
<feature type="domain" description="STAS" evidence="3">
    <location>
        <begin position="4"/>
        <end position="114"/>
    </location>
</feature>
<dbReference type="EMBL" id="DWYS01000037">
    <property type="protein sequence ID" value="HJB06781.1"/>
    <property type="molecule type" value="Genomic_DNA"/>
</dbReference>
<evidence type="ECO:0000259" key="3">
    <source>
        <dbReference type="PROSITE" id="PS50801"/>
    </source>
</evidence>
<dbReference type="GO" id="GO:0043856">
    <property type="term" value="F:anti-sigma factor antagonist activity"/>
    <property type="evidence" value="ECO:0007669"/>
    <property type="project" value="InterPro"/>
</dbReference>
<organism evidence="4 5">
    <name type="scientific">Candidatus Enterocloster faecavium</name>
    <dbReference type="NCBI Taxonomy" id="2838560"/>
    <lineage>
        <taxon>Bacteria</taxon>
        <taxon>Bacillati</taxon>
        <taxon>Bacillota</taxon>
        <taxon>Clostridia</taxon>
        <taxon>Lachnospirales</taxon>
        <taxon>Lachnospiraceae</taxon>
        <taxon>Enterocloster</taxon>
    </lineage>
</organism>
<sequence>MKNQTFTYEARGQVLIIHMPKELDHHNCKSLRLETDFLMEENCIRRIVFDFSNTEFMDSSGIGVLLGRYKQMKASGGEAVYCCAGQQVARILRVGGLEKLLKGFESLEEAVKGREEA</sequence>
<dbReference type="NCBIfam" id="TIGR00377">
    <property type="entry name" value="ant_ant_sig"/>
    <property type="match status" value="1"/>
</dbReference>
<dbReference type="InterPro" id="IPR002645">
    <property type="entry name" value="STAS_dom"/>
</dbReference>
<dbReference type="CDD" id="cd07043">
    <property type="entry name" value="STAS_anti-anti-sigma_factors"/>
    <property type="match status" value="1"/>
</dbReference>
<gene>
    <name evidence="4" type="ORF">H9716_02825</name>
</gene>
<accession>A0A9D2L6F6</accession>
<reference evidence="4" key="2">
    <citation type="submission" date="2021-04" db="EMBL/GenBank/DDBJ databases">
        <authorList>
            <person name="Gilroy R."/>
        </authorList>
    </citation>
    <scope>NUCLEOTIDE SEQUENCE</scope>
    <source>
        <strain evidence="4">CHK188-4685</strain>
    </source>
</reference>
<dbReference type="PROSITE" id="PS50801">
    <property type="entry name" value="STAS"/>
    <property type="match status" value="1"/>
</dbReference>
<dbReference type="SUPFAM" id="SSF52091">
    <property type="entry name" value="SpoIIaa-like"/>
    <property type="match status" value="1"/>
</dbReference>
<dbReference type="Pfam" id="PF01740">
    <property type="entry name" value="STAS"/>
    <property type="match status" value="1"/>
</dbReference>
<name>A0A9D2L6F6_9FIRM</name>
<dbReference type="Gene3D" id="3.30.750.24">
    <property type="entry name" value="STAS domain"/>
    <property type="match status" value="1"/>
</dbReference>
<dbReference type="InterPro" id="IPR003658">
    <property type="entry name" value="Anti-sigma_ant"/>
</dbReference>
<dbReference type="InterPro" id="IPR036513">
    <property type="entry name" value="STAS_dom_sf"/>
</dbReference>
<comment type="similarity">
    <text evidence="1 2">Belongs to the anti-sigma-factor antagonist family.</text>
</comment>
<dbReference type="PANTHER" id="PTHR33495">
    <property type="entry name" value="ANTI-SIGMA FACTOR ANTAGONIST TM_1081-RELATED-RELATED"/>
    <property type="match status" value="1"/>
</dbReference>
<dbReference type="AlphaFoldDB" id="A0A9D2L6F6"/>
<evidence type="ECO:0000256" key="1">
    <source>
        <dbReference type="ARBA" id="ARBA00009013"/>
    </source>
</evidence>
<protein>
    <recommendedName>
        <fullName evidence="2">Anti-sigma factor antagonist</fullName>
    </recommendedName>
</protein>
<dbReference type="Proteomes" id="UP000886804">
    <property type="component" value="Unassembled WGS sequence"/>
</dbReference>